<evidence type="ECO:0000256" key="1">
    <source>
        <dbReference type="ARBA" id="ARBA00001954"/>
    </source>
</evidence>
<reference evidence="2 3" key="1">
    <citation type="submission" date="2023-10" db="EMBL/GenBank/DDBJ databases">
        <title>Rubellicoccus peritrichatus gen. nov., sp. nov., isolated from an algae of coral reef tank.</title>
        <authorList>
            <person name="Luo J."/>
        </authorList>
    </citation>
    <scope>NUCLEOTIDE SEQUENCE [LARGE SCALE GENOMIC DNA]</scope>
    <source>
        <strain evidence="2 3">CR14</strain>
    </source>
</reference>
<name>A0AAQ3L9D5_9BACT</name>
<evidence type="ECO:0000313" key="3">
    <source>
        <dbReference type="Proteomes" id="UP001304300"/>
    </source>
</evidence>
<dbReference type="SUPFAM" id="SSF51197">
    <property type="entry name" value="Clavaminate synthase-like"/>
    <property type="match status" value="1"/>
</dbReference>
<dbReference type="KEGG" id="puo:RZN69_15965"/>
<organism evidence="2 3">
    <name type="scientific">Rubellicoccus peritrichatus</name>
    <dbReference type="NCBI Taxonomy" id="3080537"/>
    <lineage>
        <taxon>Bacteria</taxon>
        <taxon>Pseudomonadati</taxon>
        <taxon>Verrucomicrobiota</taxon>
        <taxon>Opitutia</taxon>
        <taxon>Puniceicoccales</taxon>
        <taxon>Cerasicoccaceae</taxon>
        <taxon>Rubellicoccus</taxon>
    </lineage>
</organism>
<dbReference type="RefSeq" id="WP_317832231.1">
    <property type="nucleotide sequence ID" value="NZ_CP136920.1"/>
</dbReference>
<dbReference type="GO" id="GO:0016706">
    <property type="term" value="F:2-oxoglutarate-dependent dioxygenase activity"/>
    <property type="evidence" value="ECO:0007669"/>
    <property type="project" value="UniProtKB-ARBA"/>
</dbReference>
<gene>
    <name evidence="2" type="ORF">RZN69_15965</name>
</gene>
<evidence type="ECO:0000313" key="2">
    <source>
        <dbReference type="EMBL" id="WOO40117.1"/>
    </source>
</evidence>
<proteinExistence type="predicted"/>
<keyword evidence="2" id="KW-0223">Dioxygenase</keyword>
<protein>
    <submittedName>
        <fullName evidence="2">Phytanoyl-CoA dioxygenase family protein</fullName>
    </submittedName>
</protein>
<dbReference type="PANTHER" id="PTHR20883:SF48">
    <property type="entry name" value="ECTOINE DIOXYGENASE"/>
    <property type="match status" value="1"/>
</dbReference>
<dbReference type="Pfam" id="PF05721">
    <property type="entry name" value="PhyH"/>
    <property type="match status" value="1"/>
</dbReference>
<dbReference type="AlphaFoldDB" id="A0AAQ3L9D5"/>
<keyword evidence="2" id="KW-0560">Oxidoreductase</keyword>
<keyword evidence="3" id="KW-1185">Reference proteome</keyword>
<sequence length="281" mass="31790">MSNTFFDQLDLSFKPSTTSTPKELSQSQISHYNQQGYISPLDIYSPQEADRNRKYFDFLMEELKRVSPDADSYAINGYHTCCQGLWDIVNHPLILDYVEDLIGPNVICWGTHFFCKVPHDPKSVPWHQDASYWPLTPSRTTTVWLAIDDADEENSAMQFIPGTHRKGHLKWKDSKTPSVLNQEITNIDTYGTPVTNTLKAGQMSLHADMLAHGSTPNHSDRRRCGLTIRYCPPEVTPLKKNWAEQGILCRGRDITGNWAHNGRPESDDVSAKVKRAAIGAN</sequence>
<dbReference type="Proteomes" id="UP001304300">
    <property type="component" value="Chromosome"/>
</dbReference>
<dbReference type="InterPro" id="IPR008775">
    <property type="entry name" value="Phytyl_CoA_dOase-like"/>
</dbReference>
<dbReference type="EMBL" id="CP136920">
    <property type="protein sequence ID" value="WOO40117.1"/>
    <property type="molecule type" value="Genomic_DNA"/>
</dbReference>
<dbReference type="GO" id="GO:0005506">
    <property type="term" value="F:iron ion binding"/>
    <property type="evidence" value="ECO:0007669"/>
    <property type="project" value="UniProtKB-ARBA"/>
</dbReference>
<dbReference type="Gene3D" id="2.60.120.620">
    <property type="entry name" value="q2cbj1_9rhob like domain"/>
    <property type="match status" value="1"/>
</dbReference>
<dbReference type="PANTHER" id="PTHR20883">
    <property type="entry name" value="PHYTANOYL-COA DIOXYGENASE DOMAIN CONTAINING 1"/>
    <property type="match status" value="1"/>
</dbReference>
<comment type="cofactor">
    <cofactor evidence="1">
        <name>Fe(2+)</name>
        <dbReference type="ChEBI" id="CHEBI:29033"/>
    </cofactor>
</comment>
<accession>A0AAQ3L9D5</accession>